<sequence>MTTTTYQGTSKDVWSVLFDNRKYKDLLDEVNKLIEDTKRLYKQGYRLEAIDEQQKPKVTELENKFKQFATDRLNEIEQRCNEIEKESQQDNVKDPQTEIIKRQNLEARLSFYNDSEIVDYINSKDVTNTDIYELSLLQQKYDNQLNESQQRQVAFKLEELKQGVLYPYTTNEEYNNLMFEYSVINQTGMAKTGVVITKNEQYGGVEIKQLTERYKNAINEVKQSNNRR</sequence>
<reference evidence="2" key="1">
    <citation type="journal article" date="2017" name="MSphere">
        <title>Novel beta-lactamase blaARL in Staphylococcus arlettae.</title>
        <authorList>
            <person name="Andreis S.N."/>
            <person name="Perreten V."/>
            <person name="Schwendener S."/>
        </authorList>
    </citation>
    <scope>NUCLEOTIDE SEQUENCE</scope>
    <source>
        <strain evidence="2">SAN1670</strain>
    </source>
</reference>
<protein>
    <submittedName>
        <fullName evidence="2">Uncharacterized protein</fullName>
    </submittedName>
</protein>
<evidence type="ECO:0000256" key="1">
    <source>
        <dbReference type="SAM" id="Coils"/>
    </source>
</evidence>
<accession>A0A1W5QD80</accession>
<dbReference type="EMBL" id="KY363215">
    <property type="protein sequence ID" value="APY23747.1"/>
    <property type="molecule type" value="Genomic_DNA"/>
</dbReference>
<evidence type="ECO:0000313" key="2">
    <source>
        <dbReference type="EMBL" id="APY23747.1"/>
    </source>
</evidence>
<proteinExistence type="predicted"/>
<organism evidence="2">
    <name type="scientific">Staphylococcus arlettae</name>
    <dbReference type="NCBI Taxonomy" id="29378"/>
    <lineage>
        <taxon>Bacteria</taxon>
        <taxon>Bacillati</taxon>
        <taxon>Bacillota</taxon>
        <taxon>Bacilli</taxon>
        <taxon>Bacillales</taxon>
        <taxon>Staphylococcaceae</taxon>
        <taxon>Staphylococcus</taxon>
    </lineage>
</organism>
<name>A0A1W5QD80_9STAP</name>
<dbReference type="RefSeq" id="WP_107380093.1">
    <property type="nucleotide sequence ID" value="NZ_PZDK01000012.1"/>
</dbReference>
<dbReference type="AlphaFoldDB" id="A0A1W5QD80"/>
<keyword evidence="1" id="KW-0175">Coiled coil</keyword>
<feature type="coiled-coil region" evidence="1">
    <location>
        <begin position="20"/>
        <end position="93"/>
    </location>
</feature>